<evidence type="ECO:0000259" key="10">
    <source>
        <dbReference type="PROSITE" id="PS51982"/>
    </source>
</evidence>
<feature type="compositionally biased region" description="Polar residues" evidence="8">
    <location>
        <begin position="9"/>
        <end position="20"/>
    </location>
</feature>
<keyword evidence="12" id="KW-1185">Reference proteome</keyword>
<feature type="DNA-binding region" description="Homeobox" evidence="6">
    <location>
        <begin position="708"/>
        <end position="778"/>
    </location>
</feature>
<dbReference type="FunFam" id="1.10.10.60:FF:000169">
    <property type="entry name" value="DNA-binding protein SATB1"/>
    <property type="match status" value="2"/>
</dbReference>
<comment type="subcellular location">
    <subcellularLocation>
        <location evidence="6 7">Nucleus</location>
    </subcellularLocation>
</comment>
<dbReference type="InterPro" id="IPR032392">
    <property type="entry name" value="ULD"/>
</dbReference>
<dbReference type="AlphaFoldDB" id="A0A9Q1BBW7"/>
<dbReference type="PANTHER" id="PTHR15116:SF16">
    <property type="entry name" value="DEFECTIVE PROVENTRICULUS, ISOFORM A"/>
    <property type="match status" value="1"/>
</dbReference>
<accession>A0A9Q1BBW7</accession>
<feature type="compositionally biased region" description="Basic and acidic residues" evidence="8">
    <location>
        <begin position="498"/>
        <end position="507"/>
    </location>
</feature>
<feature type="domain" description="CMP" evidence="10">
    <location>
        <begin position="155"/>
        <end position="253"/>
    </location>
</feature>
<organism evidence="11 12">
    <name type="scientific">Holothuria leucospilota</name>
    <name type="common">Black long sea cucumber</name>
    <name type="synonym">Mertensiothuria leucospilota</name>
    <dbReference type="NCBI Taxonomy" id="206669"/>
    <lineage>
        <taxon>Eukaryota</taxon>
        <taxon>Metazoa</taxon>
        <taxon>Echinodermata</taxon>
        <taxon>Eleutherozoa</taxon>
        <taxon>Echinozoa</taxon>
        <taxon>Holothuroidea</taxon>
        <taxon>Aspidochirotacea</taxon>
        <taxon>Aspidochirotida</taxon>
        <taxon>Holothuriidae</taxon>
        <taxon>Holothuria</taxon>
    </lineage>
</organism>
<dbReference type="InterPro" id="IPR038216">
    <property type="entry name" value="SATB_CUTL_sf"/>
</dbReference>
<dbReference type="Pfam" id="PF00046">
    <property type="entry name" value="Homeodomain"/>
    <property type="match status" value="1"/>
</dbReference>
<proteinExistence type="predicted"/>
<keyword evidence="5 6" id="KW-0539">Nucleus</keyword>
<dbReference type="EMBL" id="JAIZAY010000022">
    <property type="protein sequence ID" value="KAJ8021020.1"/>
    <property type="molecule type" value="Genomic_DNA"/>
</dbReference>
<dbReference type="Gene3D" id="3.10.20.710">
    <property type="entry name" value="SATB, ubiquitin-like oligomerisation domain"/>
    <property type="match status" value="1"/>
</dbReference>
<protein>
    <submittedName>
        <fullName evidence="11">DNA-binding protein SATB2</fullName>
    </submittedName>
</protein>
<feature type="region of interest" description="Disordered" evidence="8">
    <location>
        <begin position="100"/>
        <end position="152"/>
    </location>
</feature>
<keyword evidence="4 6" id="KW-0371">Homeobox</keyword>
<evidence type="ECO:0000259" key="9">
    <source>
        <dbReference type="PROSITE" id="PS50071"/>
    </source>
</evidence>
<name>A0A9Q1BBW7_HOLLE</name>
<evidence type="ECO:0000256" key="7">
    <source>
        <dbReference type="RuleBase" id="RU000682"/>
    </source>
</evidence>
<sequence>MDERKFTVEPNTTQAQVVEENSVSNADITTGSNNSAITLGIVSAVETTTATGVGLSLGVADESSSVAEIVDGNESSLHDKDGKLHMETSPLKMVDASQVNVPDDSSVASQRNVTDPAESLLEHKSRKRKQSAPQQFKPLGGGGQDGSRKESHAPVKMLPIHCKVEITADGVEPQVKDGYAIIPSTVRLCDLIKTALTKLEFDGNLAGNAEGSIQLKNWKPLMFSTITDKEAMTVGELFADILTHLTLNIKVKGSSNNIHSENTDPVSGIKIPSVSEKMLSSKSSSLFTGSVTEVRRRLLQVLEKRGATLLVSHGCPFSQATVTAILQGRYSKLITPSKLQAFYRWFNLYSSLTDYTLVSQEQIDSVCRFNSRLLSSGRTLFDPLTEVPKLMKWFKQNPRPTRAQMEMYLAEMNSSDYRKQGVMLQYSSIAIWFKNARVKYRNYGKDRLLKPFQEEEDEGKENLPVDLSQQDKREDISDKSHTMDEAYTAKGGLAKSPKSTEGEKIVKSDSTSPSGTPVVPVNGVSPMAPCSGPPMLLVPTPAHINGQMITQIPSQMLMQPQQIALQQNIAAFPRHGLVSQAPMGLQPHVMVGQTPVAVQPQFTPFVDMRRMQEYTNASASQTTPSGQDLQRTSQQPQLSIPNYTPVNSGLNGNGQHSSSQLIKAEKGDHGSCEMGPQEDELRGHPNVMCEAIPAIVPQSCVRLHSKPTRKRFNIDYAHDLPKLQQWFEENPRPDRDTIERYVDELNSSEFRVGQPEKYTPRVVYVWFKNARAKILRGQKLSQRWHQIIASTSSSTLPLNGEINEDES</sequence>
<evidence type="ECO:0000313" key="12">
    <source>
        <dbReference type="Proteomes" id="UP001152320"/>
    </source>
</evidence>
<feature type="region of interest" description="Disordered" evidence="8">
    <location>
        <begin position="1"/>
        <end position="20"/>
    </location>
</feature>
<feature type="compositionally biased region" description="Polar residues" evidence="8">
    <location>
        <begin position="616"/>
        <end position="661"/>
    </location>
</feature>
<dbReference type="GO" id="GO:0006338">
    <property type="term" value="P:chromatin remodeling"/>
    <property type="evidence" value="ECO:0007669"/>
    <property type="project" value="InterPro"/>
</dbReference>
<dbReference type="InterPro" id="IPR001356">
    <property type="entry name" value="HD"/>
</dbReference>
<feature type="compositionally biased region" description="Basic and acidic residues" evidence="8">
    <location>
        <begin position="469"/>
        <end position="484"/>
    </location>
</feature>
<evidence type="ECO:0000256" key="2">
    <source>
        <dbReference type="ARBA" id="ARBA00022843"/>
    </source>
</evidence>
<dbReference type="GO" id="GO:0000981">
    <property type="term" value="F:DNA-binding transcription factor activity, RNA polymerase II-specific"/>
    <property type="evidence" value="ECO:0007669"/>
    <property type="project" value="TreeGrafter"/>
</dbReference>
<reference evidence="11" key="1">
    <citation type="submission" date="2021-10" db="EMBL/GenBank/DDBJ databases">
        <title>Tropical sea cucumber genome reveals ecological adaptation and Cuvierian tubules defense mechanism.</title>
        <authorList>
            <person name="Chen T."/>
        </authorList>
    </citation>
    <scope>NUCLEOTIDE SEQUENCE</scope>
    <source>
        <strain evidence="11">Nanhai2018</strain>
        <tissue evidence="11">Muscle</tissue>
    </source>
</reference>
<evidence type="ECO:0000256" key="4">
    <source>
        <dbReference type="ARBA" id="ARBA00023155"/>
    </source>
</evidence>
<dbReference type="OrthoDB" id="10052721at2759"/>
<feature type="domain" description="Homeobox" evidence="9">
    <location>
        <begin position="706"/>
        <end position="777"/>
    </location>
</feature>
<evidence type="ECO:0000256" key="3">
    <source>
        <dbReference type="ARBA" id="ARBA00023125"/>
    </source>
</evidence>
<evidence type="ECO:0000256" key="6">
    <source>
        <dbReference type="PROSITE-ProRule" id="PRU00108"/>
    </source>
</evidence>
<dbReference type="PROSITE" id="PS50071">
    <property type="entry name" value="HOMEOBOX_2"/>
    <property type="match status" value="2"/>
</dbReference>
<comment type="caution">
    <text evidence="11">The sequence shown here is derived from an EMBL/GenBank/DDBJ whole genome shotgun (WGS) entry which is preliminary data.</text>
</comment>
<dbReference type="SMART" id="SM00389">
    <property type="entry name" value="HOX"/>
    <property type="match status" value="2"/>
</dbReference>
<evidence type="ECO:0000256" key="5">
    <source>
        <dbReference type="ARBA" id="ARBA00023242"/>
    </source>
</evidence>
<dbReference type="InterPro" id="IPR009057">
    <property type="entry name" value="Homeodomain-like_sf"/>
</dbReference>
<dbReference type="GO" id="GO:0005634">
    <property type="term" value="C:nucleus"/>
    <property type="evidence" value="ECO:0007669"/>
    <property type="project" value="UniProtKB-SubCell"/>
</dbReference>
<evidence type="ECO:0000256" key="1">
    <source>
        <dbReference type="ARBA" id="ARBA00022737"/>
    </source>
</evidence>
<dbReference type="InterPro" id="IPR039673">
    <property type="entry name" value="SATB1/SATB2"/>
</dbReference>
<keyword evidence="3 6" id="KW-0238">DNA-binding</keyword>
<dbReference type="InterPro" id="IPR038224">
    <property type="entry name" value="SATB_ULD_sf"/>
</dbReference>
<dbReference type="CDD" id="cd00086">
    <property type="entry name" value="homeodomain"/>
    <property type="match status" value="2"/>
</dbReference>
<evidence type="ECO:0000313" key="11">
    <source>
        <dbReference type="EMBL" id="KAJ8021020.1"/>
    </source>
</evidence>
<dbReference type="Pfam" id="PF16534">
    <property type="entry name" value="ULD"/>
    <property type="match status" value="1"/>
</dbReference>
<dbReference type="Gene3D" id="1.10.10.60">
    <property type="entry name" value="Homeodomain-like"/>
    <property type="match status" value="2"/>
</dbReference>
<keyword evidence="1" id="KW-0677">Repeat</keyword>
<feature type="domain" description="Homeobox" evidence="9">
    <location>
        <begin position="386"/>
        <end position="443"/>
    </location>
</feature>
<dbReference type="Proteomes" id="UP001152320">
    <property type="component" value="Chromosome 22"/>
</dbReference>
<dbReference type="PROSITE" id="PS51982">
    <property type="entry name" value="CMP"/>
    <property type="match status" value="1"/>
</dbReference>
<gene>
    <name evidence="11" type="ORF">HOLleu_40774</name>
</gene>
<dbReference type="SUPFAM" id="SSF46689">
    <property type="entry name" value="Homeodomain-like"/>
    <property type="match status" value="2"/>
</dbReference>
<feature type="region of interest" description="Disordered" evidence="8">
    <location>
        <begin position="454"/>
        <end position="521"/>
    </location>
</feature>
<evidence type="ECO:0000256" key="8">
    <source>
        <dbReference type="SAM" id="MobiDB-lite"/>
    </source>
</evidence>
<feature type="region of interest" description="Disordered" evidence="8">
    <location>
        <begin position="616"/>
        <end position="679"/>
    </location>
</feature>
<keyword evidence="2" id="KW-0832">Ubl conjugation</keyword>
<feature type="DNA-binding region" description="Homeobox" evidence="6">
    <location>
        <begin position="388"/>
        <end position="444"/>
    </location>
</feature>
<dbReference type="Gene3D" id="1.10.260.70">
    <property type="entry name" value="SATB, CULT domain"/>
    <property type="match status" value="1"/>
</dbReference>
<dbReference type="GO" id="GO:0000978">
    <property type="term" value="F:RNA polymerase II cis-regulatory region sequence-specific DNA binding"/>
    <property type="evidence" value="ECO:0007669"/>
    <property type="project" value="TreeGrafter"/>
</dbReference>
<dbReference type="PANTHER" id="PTHR15116">
    <property type="entry name" value="DNA-BINDING PROTEIN SATB FAMILY MEMBER"/>
    <property type="match status" value="1"/>
</dbReference>